<keyword evidence="1" id="KW-1133">Transmembrane helix</keyword>
<keyword evidence="3" id="KW-1185">Reference proteome</keyword>
<gene>
    <name evidence="2" type="ORF">E2C01_009872</name>
</gene>
<reference evidence="2 3" key="1">
    <citation type="submission" date="2019-05" db="EMBL/GenBank/DDBJ databases">
        <title>Another draft genome of Portunus trituberculatus and its Hox gene families provides insights of decapod evolution.</title>
        <authorList>
            <person name="Jeong J.-H."/>
            <person name="Song I."/>
            <person name="Kim S."/>
            <person name="Choi T."/>
            <person name="Kim D."/>
            <person name="Ryu S."/>
            <person name="Kim W."/>
        </authorList>
    </citation>
    <scope>NUCLEOTIDE SEQUENCE [LARGE SCALE GENOMIC DNA]</scope>
    <source>
        <tissue evidence="2">Muscle</tissue>
    </source>
</reference>
<comment type="caution">
    <text evidence="2">The sequence shown here is derived from an EMBL/GenBank/DDBJ whole genome shotgun (WGS) entry which is preliminary data.</text>
</comment>
<proteinExistence type="predicted"/>
<evidence type="ECO:0000313" key="3">
    <source>
        <dbReference type="Proteomes" id="UP000324222"/>
    </source>
</evidence>
<dbReference type="EMBL" id="VSRR010000555">
    <property type="protein sequence ID" value="MPC17027.1"/>
    <property type="molecule type" value="Genomic_DNA"/>
</dbReference>
<evidence type="ECO:0000256" key="1">
    <source>
        <dbReference type="SAM" id="Phobius"/>
    </source>
</evidence>
<dbReference type="Proteomes" id="UP000324222">
    <property type="component" value="Unassembled WGS sequence"/>
</dbReference>
<feature type="transmembrane region" description="Helical" evidence="1">
    <location>
        <begin position="55"/>
        <end position="76"/>
    </location>
</feature>
<accession>A0A5B7D751</accession>
<keyword evidence="1" id="KW-0812">Transmembrane</keyword>
<organism evidence="2 3">
    <name type="scientific">Portunus trituberculatus</name>
    <name type="common">Swimming crab</name>
    <name type="synonym">Neptunus trituberculatus</name>
    <dbReference type="NCBI Taxonomy" id="210409"/>
    <lineage>
        <taxon>Eukaryota</taxon>
        <taxon>Metazoa</taxon>
        <taxon>Ecdysozoa</taxon>
        <taxon>Arthropoda</taxon>
        <taxon>Crustacea</taxon>
        <taxon>Multicrustacea</taxon>
        <taxon>Malacostraca</taxon>
        <taxon>Eumalacostraca</taxon>
        <taxon>Eucarida</taxon>
        <taxon>Decapoda</taxon>
        <taxon>Pleocyemata</taxon>
        <taxon>Brachyura</taxon>
        <taxon>Eubrachyura</taxon>
        <taxon>Portunoidea</taxon>
        <taxon>Portunidae</taxon>
        <taxon>Portuninae</taxon>
        <taxon>Portunus</taxon>
    </lineage>
</organism>
<dbReference type="AlphaFoldDB" id="A0A5B7D751"/>
<protein>
    <submittedName>
        <fullName evidence="2">Uncharacterized protein</fullName>
    </submittedName>
</protein>
<name>A0A5B7D751_PORTR</name>
<keyword evidence="1" id="KW-0472">Membrane</keyword>
<evidence type="ECO:0000313" key="2">
    <source>
        <dbReference type="EMBL" id="MPC17027.1"/>
    </source>
</evidence>
<sequence>MFPFSLTAPGTLLIPWGNFPPAGQGSKTPHQARAESLHIHNLASWTRAFTLHSPSAVTVVVMVVAVVVEVVVVYHAGDAIIVPSPRHPCSPHPFHPSLSRHYIPSLPFTSLPSSAVHTVSLLLHLLTSPADFTHLLAEANPLTQRPHSLNTHPHTHPA</sequence>